<evidence type="ECO:0000256" key="7">
    <source>
        <dbReference type="PIRSR" id="PIRSR604808-2"/>
    </source>
</evidence>
<dbReference type="InterPro" id="IPR036691">
    <property type="entry name" value="Endo/exonu/phosph_ase_sf"/>
</dbReference>
<evidence type="ECO:0000313" key="11">
    <source>
        <dbReference type="Proteomes" id="UP000005289"/>
    </source>
</evidence>
<gene>
    <name evidence="10" type="ORF">THITH_00040</name>
</gene>
<evidence type="ECO:0000256" key="4">
    <source>
        <dbReference type="ARBA" id="ARBA00022801"/>
    </source>
</evidence>
<dbReference type="PROSITE" id="PS00726">
    <property type="entry name" value="AP_NUCLEASE_F1_1"/>
    <property type="match status" value="1"/>
</dbReference>
<evidence type="ECO:0000256" key="1">
    <source>
        <dbReference type="ARBA" id="ARBA00001936"/>
    </source>
</evidence>
<dbReference type="GO" id="GO:0004519">
    <property type="term" value="F:endonuclease activity"/>
    <property type="evidence" value="ECO:0007669"/>
    <property type="project" value="InterPro"/>
</dbReference>
<dbReference type="InterPro" id="IPR020848">
    <property type="entry name" value="AP_endonuclease_F1_CS"/>
</dbReference>
<dbReference type="NCBIfam" id="TIGR00195">
    <property type="entry name" value="exoDNase_III"/>
    <property type="match status" value="1"/>
</dbReference>
<feature type="binding site" evidence="7">
    <location>
        <position position="246"/>
    </location>
    <ligand>
        <name>Mg(2+)</name>
        <dbReference type="ChEBI" id="CHEBI:18420"/>
        <label>1</label>
    </ligand>
</feature>
<reference evidence="10 11" key="1">
    <citation type="submission" date="2013-12" db="EMBL/GenBank/DDBJ databases">
        <authorList>
            <consortium name="DOE Joint Genome Institute"/>
            <person name="Muyzer G."/>
            <person name="Huntemann M."/>
            <person name="Han J."/>
            <person name="Chen A."/>
            <person name="Kyrpides N."/>
            <person name="Mavromatis K."/>
            <person name="Markowitz V."/>
            <person name="Palaniappan K."/>
            <person name="Ivanova N."/>
            <person name="Schaumberg A."/>
            <person name="Pati A."/>
            <person name="Liolios K."/>
            <person name="Nordberg H.P."/>
            <person name="Cantor M.N."/>
            <person name="Hua S.X."/>
            <person name="Woyke T."/>
        </authorList>
    </citation>
    <scope>NUCLEOTIDE SEQUENCE [LARGE SCALE GENOMIC DNA]</scope>
    <source>
        <strain evidence="10 11">ARh 1</strain>
    </source>
</reference>
<organism evidence="10 11">
    <name type="scientific">Thioalkalivibrio paradoxus ARh 1</name>
    <dbReference type="NCBI Taxonomy" id="713585"/>
    <lineage>
        <taxon>Bacteria</taxon>
        <taxon>Pseudomonadati</taxon>
        <taxon>Pseudomonadota</taxon>
        <taxon>Gammaproteobacteria</taxon>
        <taxon>Chromatiales</taxon>
        <taxon>Ectothiorhodospiraceae</taxon>
        <taxon>Thioalkalivibrio</taxon>
    </lineage>
</organism>
<dbReference type="PROSITE" id="PS51435">
    <property type="entry name" value="AP_NUCLEASE_F1_4"/>
    <property type="match status" value="1"/>
</dbReference>
<evidence type="ECO:0000313" key="10">
    <source>
        <dbReference type="EMBL" id="AHE96927.1"/>
    </source>
</evidence>
<feature type="binding site" evidence="7">
    <location>
        <position position="34"/>
    </location>
    <ligand>
        <name>Mg(2+)</name>
        <dbReference type="ChEBI" id="CHEBI:18420"/>
        <label>1</label>
    </ligand>
</feature>
<dbReference type="CDD" id="cd09086">
    <property type="entry name" value="ExoIII-like_AP-endo"/>
    <property type="match status" value="1"/>
</dbReference>
<evidence type="ECO:0000259" key="9">
    <source>
        <dbReference type="Pfam" id="PF03372"/>
    </source>
</evidence>
<evidence type="ECO:0000256" key="8">
    <source>
        <dbReference type="PIRSR" id="PIRSR604808-3"/>
    </source>
</evidence>
<dbReference type="STRING" id="713585.THITH_00040"/>
<keyword evidence="11" id="KW-1185">Reference proteome</keyword>
<dbReference type="InterPro" id="IPR004808">
    <property type="entry name" value="AP_endonuc_1"/>
</dbReference>
<dbReference type="SUPFAM" id="SSF56219">
    <property type="entry name" value="DNase I-like"/>
    <property type="match status" value="1"/>
</dbReference>
<dbReference type="InterPro" id="IPR020847">
    <property type="entry name" value="AP_endonuclease_F1_BS"/>
</dbReference>
<dbReference type="PANTHER" id="PTHR43250:SF2">
    <property type="entry name" value="EXODEOXYRIBONUCLEASE III"/>
    <property type="match status" value="1"/>
</dbReference>
<keyword evidence="5 7" id="KW-0460">Magnesium</keyword>
<dbReference type="KEGG" id="tti:THITH_00040"/>
<dbReference type="RefSeq" id="WP_006746583.1">
    <property type="nucleotide sequence ID" value="NZ_CP007029.1"/>
</dbReference>
<dbReference type="GO" id="GO:0046872">
    <property type="term" value="F:metal ion binding"/>
    <property type="evidence" value="ECO:0007669"/>
    <property type="project" value="UniProtKB-KW"/>
</dbReference>
<feature type="binding site" evidence="7">
    <location>
        <position position="245"/>
    </location>
    <ligand>
        <name>Mg(2+)</name>
        <dbReference type="ChEBI" id="CHEBI:18420"/>
        <label>1</label>
    </ligand>
</feature>
<dbReference type="GO" id="GO:0008311">
    <property type="term" value="F:double-stranded DNA 3'-5' DNA exonuclease activity"/>
    <property type="evidence" value="ECO:0007669"/>
    <property type="project" value="InterPro"/>
</dbReference>
<dbReference type="PANTHER" id="PTHR43250">
    <property type="entry name" value="EXODEOXYRIBONUCLEASE III"/>
    <property type="match status" value="1"/>
</dbReference>
<feature type="site" description="Interaction with DNA substrate" evidence="8">
    <location>
        <position position="246"/>
    </location>
</feature>
<feature type="active site" description="Proton donor/acceptor" evidence="6">
    <location>
        <position position="145"/>
    </location>
</feature>
<keyword evidence="3 7" id="KW-0479">Metal-binding</keyword>
<feature type="binding site" evidence="7">
    <location>
        <position position="145"/>
    </location>
    <ligand>
        <name>Mg(2+)</name>
        <dbReference type="ChEBI" id="CHEBI:18420"/>
        <label>1</label>
    </ligand>
</feature>
<dbReference type="Pfam" id="PF03372">
    <property type="entry name" value="Exo_endo_phos"/>
    <property type="match status" value="1"/>
</dbReference>
<feature type="active site" evidence="6">
    <location>
        <position position="104"/>
    </location>
</feature>
<dbReference type="AlphaFoldDB" id="W0DI42"/>
<evidence type="ECO:0000256" key="3">
    <source>
        <dbReference type="ARBA" id="ARBA00022723"/>
    </source>
</evidence>
<proteinExistence type="inferred from homology"/>
<dbReference type="NCBIfam" id="TIGR00633">
    <property type="entry name" value="xth"/>
    <property type="match status" value="1"/>
</dbReference>
<name>W0DI42_9GAMM</name>
<dbReference type="Gene3D" id="3.60.10.10">
    <property type="entry name" value="Endonuclease/exonuclease/phosphatase"/>
    <property type="match status" value="1"/>
</dbReference>
<feature type="binding site" evidence="7">
    <location>
        <position position="147"/>
    </location>
    <ligand>
        <name>Mg(2+)</name>
        <dbReference type="ChEBI" id="CHEBI:18420"/>
        <label>1</label>
    </ligand>
</feature>
<comment type="cofactor">
    <cofactor evidence="1">
        <name>Mn(2+)</name>
        <dbReference type="ChEBI" id="CHEBI:29035"/>
    </cofactor>
</comment>
<evidence type="ECO:0000256" key="2">
    <source>
        <dbReference type="ARBA" id="ARBA00007092"/>
    </source>
</evidence>
<dbReference type="EMBL" id="CP007029">
    <property type="protein sequence ID" value="AHE96927.1"/>
    <property type="molecule type" value="Genomic_DNA"/>
</dbReference>
<feature type="site" description="Important for catalytic activity" evidence="8">
    <location>
        <position position="216"/>
    </location>
</feature>
<dbReference type="PROSITE" id="PS00728">
    <property type="entry name" value="AP_NUCLEASE_F1_3"/>
    <property type="match status" value="1"/>
</dbReference>
<dbReference type="GO" id="GO:0003677">
    <property type="term" value="F:DNA binding"/>
    <property type="evidence" value="ECO:0007669"/>
    <property type="project" value="InterPro"/>
</dbReference>
<sequence length="263" mass="29911">MKIASWNVNSLKVRLPQVLTWLETRTPDVLALQETKTTDEAFPVDAIRGAGYEVVYSGQKTYNGVAVLARSPISETITDPPDLDDAQRRILAVTVGGIRVVNLYVVNGEAVDSEKYAYKLDWLRRVQQWLQAELEQYPQMIVLGDFNIAPDDRDVHDPDEWKDRVLCSVPEREALKGILNLGFGDCFRLTEQPEAQFSWFDYRAASFRRNRGLRIDLILASTPLLQHCRHSSIDLEPRGWERPSDHAPVVAEFDLPKFGSDRG</sequence>
<evidence type="ECO:0000256" key="5">
    <source>
        <dbReference type="ARBA" id="ARBA00022842"/>
    </source>
</evidence>
<dbReference type="OrthoDB" id="9803914at2"/>
<dbReference type="InterPro" id="IPR005135">
    <property type="entry name" value="Endo/exonuclease/phosphatase"/>
</dbReference>
<comment type="similarity">
    <text evidence="2">Belongs to the DNA repair enzymes AP/ExoA family.</text>
</comment>
<keyword evidence="7" id="KW-0464">Manganese</keyword>
<dbReference type="InterPro" id="IPR037493">
    <property type="entry name" value="ExoIII-like"/>
</dbReference>
<comment type="cofactor">
    <cofactor evidence="7">
        <name>Mg(2+)</name>
        <dbReference type="ChEBI" id="CHEBI:18420"/>
    </cofactor>
    <cofactor evidence="7">
        <name>Mn(2+)</name>
        <dbReference type="ChEBI" id="CHEBI:29035"/>
    </cofactor>
    <text evidence="7">Probably binds two magnesium or manganese ions per subunit.</text>
</comment>
<feature type="active site" description="Proton acceptor" evidence="6">
    <location>
        <position position="246"/>
    </location>
</feature>
<accession>W0DI42</accession>
<dbReference type="Proteomes" id="UP000005289">
    <property type="component" value="Chromosome"/>
</dbReference>
<protein>
    <submittedName>
        <fullName evidence="10">Exodeoxyribonuclease III</fullName>
    </submittedName>
</protein>
<dbReference type="HOGENOM" id="CLU_027539_0_1_6"/>
<evidence type="ECO:0000256" key="6">
    <source>
        <dbReference type="PIRSR" id="PIRSR604808-1"/>
    </source>
</evidence>
<feature type="site" description="Transition state stabilizer" evidence="8">
    <location>
        <position position="147"/>
    </location>
</feature>
<feature type="domain" description="Endonuclease/exonuclease/phosphatase" evidence="9">
    <location>
        <begin position="4"/>
        <end position="246"/>
    </location>
</feature>
<dbReference type="GO" id="GO:0006281">
    <property type="term" value="P:DNA repair"/>
    <property type="evidence" value="ECO:0007669"/>
    <property type="project" value="InterPro"/>
</dbReference>
<feature type="binding site" evidence="7">
    <location>
        <position position="7"/>
    </location>
    <ligand>
        <name>Mg(2+)</name>
        <dbReference type="ChEBI" id="CHEBI:18420"/>
        <label>1</label>
    </ligand>
</feature>
<keyword evidence="4" id="KW-0378">Hydrolase</keyword>